<protein>
    <recommendedName>
        <fullName evidence="8">Colicin V production protein</fullName>
    </recommendedName>
</protein>
<evidence type="ECO:0000256" key="4">
    <source>
        <dbReference type="ARBA" id="ARBA00023136"/>
    </source>
</evidence>
<evidence type="ECO:0008006" key="8">
    <source>
        <dbReference type="Google" id="ProtNLM"/>
    </source>
</evidence>
<evidence type="ECO:0000313" key="7">
    <source>
        <dbReference type="Proteomes" id="UP000029085"/>
    </source>
</evidence>
<comment type="subcellular location">
    <subcellularLocation>
        <location evidence="1">Membrane</location>
        <topology evidence="1">Multi-pass membrane protein</topology>
    </subcellularLocation>
</comment>
<comment type="caution">
    <text evidence="6">The sequence shown here is derived from an EMBL/GenBank/DDBJ whole genome shotgun (WGS) entry which is preliminary data.</text>
</comment>
<reference evidence="6 7" key="2">
    <citation type="journal article" date="2015" name="Stand. Genomic Sci.">
        <title>High quality draft genomic sequence of Arenimonas donghaensis DSM 18148(T).</title>
        <authorList>
            <person name="Chen F."/>
            <person name="Wang H."/>
            <person name="Cao Y."/>
            <person name="Li X."/>
            <person name="Wang G."/>
        </authorList>
    </citation>
    <scope>NUCLEOTIDE SEQUENCE [LARGE SCALE GENOMIC DNA]</scope>
    <source>
        <strain evidence="6 7">HO3-R19</strain>
    </source>
</reference>
<dbReference type="Proteomes" id="UP000029085">
    <property type="component" value="Unassembled WGS sequence"/>
</dbReference>
<dbReference type="PANTHER" id="PTHR36926">
    <property type="entry name" value="COLICIN V PRODUCTION PROTEIN"/>
    <property type="match status" value="1"/>
</dbReference>
<evidence type="ECO:0000313" key="6">
    <source>
        <dbReference type="EMBL" id="KFL36786.1"/>
    </source>
</evidence>
<organism evidence="6 7">
    <name type="scientific">Arenimonas donghaensis DSM 18148 = HO3-R19</name>
    <dbReference type="NCBI Taxonomy" id="1121014"/>
    <lineage>
        <taxon>Bacteria</taxon>
        <taxon>Pseudomonadati</taxon>
        <taxon>Pseudomonadota</taxon>
        <taxon>Gammaproteobacteria</taxon>
        <taxon>Lysobacterales</taxon>
        <taxon>Lysobacteraceae</taxon>
        <taxon>Arenimonas</taxon>
    </lineage>
</organism>
<keyword evidence="2 5" id="KW-0812">Transmembrane</keyword>
<accession>A0A087MIT3</accession>
<keyword evidence="7" id="KW-1185">Reference proteome</keyword>
<dbReference type="RefSeq" id="WP_051924478.1">
    <property type="nucleotide sequence ID" value="NZ_AVCJ01000012.1"/>
</dbReference>
<name>A0A087MIT3_9GAMM</name>
<proteinExistence type="predicted"/>
<dbReference type="GO" id="GO:0009403">
    <property type="term" value="P:toxin biosynthetic process"/>
    <property type="evidence" value="ECO:0007669"/>
    <property type="project" value="InterPro"/>
</dbReference>
<feature type="transmembrane region" description="Helical" evidence="5">
    <location>
        <begin position="65"/>
        <end position="86"/>
    </location>
</feature>
<dbReference type="GO" id="GO:0016020">
    <property type="term" value="C:membrane"/>
    <property type="evidence" value="ECO:0007669"/>
    <property type="project" value="UniProtKB-SubCell"/>
</dbReference>
<dbReference type="InterPro" id="IPR003825">
    <property type="entry name" value="Colicin-V_CvpA"/>
</dbReference>
<dbReference type="STRING" id="1121014.N788_04010"/>
<reference evidence="7" key="1">
    <citation type="submission" date="2013-08" db="EMBL/GenBank/DDBJ databases">
        <title>Genome sequencing of Arenimonas donghaensis.</title>
        <authorList>
            <person name="Chen F."/>
            <person name="Wang G."/>
        </authorList>
    </citation>
    <scope>NUCLEOTIDE SEQUENCE [LARGE SCALE GENOMIC DNA]</scope>
    <source>
        <strain evidence="7">HO3-R19</strain>
    </source>
</reference>
<keyword evidence="4 5" id="KW-0472">Membrane</keyword>
<feature type="transmembrane region" description="Helical" evidence="5">
    <location>
        <begin position="106"/>
        <end position="126"/>
    </location>
</feature>
<dbReference type="InterPro" id="IPR052719">
    <property type="entry name" value="CvpA-like"/>
</dbReference>
<feature type="transmembrane region" description="Helical" evidence="5">
    <location>
        <begin position="32"/>
        <end position="53"/>
    </location>
</feature>
<dbReference type="PATRIC" id="fig|1121014.3.peg.1469"/>
<evidence type="ECO:0000256" key="1">
    <source>
        <dbReference type="ARBA" id="ARBA00004141"/>
    </source>
</evidence>
<dbReference type="OrthoDB" id="9810601at2"/>
<sequence length="188" mass="19812">MLNWADYALLLVLAVSMAIGLWRGFVVEVLSLTVWVAAFWLAIAFGAEASTLFTGVGAASAQLFLGYASVFLAVLLLGGLVTWGIGKLIANTGLSATDRVLGLGFGLARGVVLACVAVMLLGFTPVPRDTWWTQSRFMPTVQEGALWMAGFLPPVAAQELQFPVPGSALLDPFTGQPPEADGQTLPET</sequence>
<evidence type="ECO:0000256" key="2">
    <source>
        <dbReference type="ARBA" id="ARBA00022692"/>
    </source>
</evidence>
<dbReference type="Pfam" id="PF02674">
    <property type="entry name" value="Colicin_V"/>
    <property type="match status" value="1"/>
</dbReference>
<dbReference type="AlphaFoldDB" id="A0A087MIT3"/>
<evidence type="ECO:0000256" key="5">
    <source>
        <dbReference type="SAM" id="Phobius"/>
    </source>
</evidence>
<keyword evidence="3 5" id="KW-1133">Transmembrane helix</keyword>
<evidence type="ECO:0000256" key="3">
    <source>
        <dbReference type="ARBA" id="ARBA00022989"/>
    </source>
</evidence>
<dbReference type="PANTHER" id="PTHR36926:SF1">
    <property type="entry name" value="COLICIN V PRODUCTION PROTEIN"/>
    <property type="match status" value="1"/>
</dbReference>
<gene>
    <name evidence="6" type="ORF">N788_04010</name>
</gene>
<feature type="transmembrane region" description="Helical" evidence="5">
    <location>
        <begin position="7"/>
        <end position="26"/>
    </location>
</feature>
<dbReference type="EMBL" id="AVCJ01000012">
    <property type="protein sequence ID" value="KFL36786.1"/>
    <property type="molecule type" value="Genomic_DNA"/>
</dbReference>